<dbReference type="InterPro" id="IPR007197">
    <property type="entry name" value="rSAM"/>
</dbReference>
<dbReference type="RefSeq" id="WP_158049535.1">
    <property type="nucleotide sequence ID" value="NZ_WAJR01000011.1"/>
</dbReference>
<reference evidence="7 8" key="1">
    <citation type="submission" date="2019-09" db="EMBL/GenBank/DDBJ databases">
        <title>Whole genome shotgun sequencing (WGS) of Ellagibacter isourolithinifaciens DSM 104140(T) and Adlercreutzia muris DSM 29508(T).</title>
        <authorList>
            <person name="Stoll D.A."/>
            <person name="Danylec N."/>
            <person name="Huch M."/>
        </authorList>
    </citation>
    <scope>NUCLEOTIDE SEQUENCE [LARGE SCALE GENOMIC DNA]</scope>
    <source>
        <strain evidence="7 8">DSM 104140</strain>
    </source>
</reference>
<dbReference type="SUPFAM" id="SSF102114">
    <property type="entry name" value="Radical SAM enzymes"/>
    <property type="match status" value="1"/>
</dbReference>
<keyword evidence="2" id="KW-0479">Metal-binding</keyword>
<keyword evidence="3" id="KW-0408">Iron</keyword>
<sequence length="328" mass="35966">MGYIEEVNEALAAYPPFWQHVGEYRLTENALDTLQINIGLKCNLACKHCHVESSPARTEEMSRETLEQCLAVFCDRGFKTIDITGGAPEMNPNYEWFLREAVGAGASVMTRSNLSICKEPGYEGIPELWAELGIIVIASLPHYVKKTSEKQRGAGTFDPTIEMLQHLCALGYGKGEGTGLGGKRLELDLVFNPLGAFLPPEQGALEAEYKAKLKADFDIDFDNLFAITNAPGGRFGERLLKTNNMDRYMNTLIGAFNEETVPAMMCRTQLSVSWDGTLYDCDFNQAVGMPCKNGLTIADMAADPSIPLAREIRFGNHCYACCAGSGSS</sequence>
<dbReference type="NCBIfam" id="TIGR04167">
    <property type="entry name" value="rSAM_SeCys"/>
    <property type="match status" value="1"/>
</dbReference>
<evidence type="ECO:0000313" key="8">
    <source>
        <dbReference type="Proteomes" id="UP000468668"/>
    </source>
</evidence>
<keyword evidence="4" id="KW-0411">Iron-sulfur</keyword>
<keyword evidence="8" id="KW-1185">Reference proteome</keyword>
<dbReference type="Pfam" id="PF12345">
    <property type="entry name" value="DUF3641"/>
    <property type="match status" value="1"/>
</dbReference>
<dbReference type="OrthoDB" id="9782387at2"/>
<dbReference type="GeneID" id="98657940"/>
<dbReference type="InterPro" id="IPR058240">
    <property type="entry name" value="rSAM_sf"/>
</dbReference>
<keyword evidence="1" id="KW-0949">S-adenosyl-L-methionine</keyword>
<comment type="caution">
    <text evidence="7">The sequence shown here is derived from an EMBL/GenBank/DDBJ whole genome shotgun (WGS) entry which is preliminary data.</text>
</comment>
<feature type="domain" description="Radical SAM core" evidence="5">
    <location>
        <begin position="36"/>
        <end position="179"/>
    </location>
</feature>
<dbReference type="Proteomes" id="UP000468668">
    <property type="component" value="Unassembled WGS sequence"/>
</dbReference>
<dbReference type="InterPro" id="IPR024521">
    <property type="entry name" value="ArsS-like_C"/>
</dbReference>
<evidence type="ECO:0000256" key="2">
    <source>
        <dbReference type="ARBA" id="ARBA00022723"/>
    </source>
</evidence>
<dbReference type="PANTHER" id="PTHR43728:SF1">
    <property type="entry name" value="FE-S OXIDOREDUCTASE"/>
    <property type="match status" value="1"/>
</dbReference>
<proteinExistence type="predicted"/>
<dbReference type="Pfam" id="PF04055">
    <property type="entry name" value="Radical_SAM"/>
    <property type="match status" value="1"/>
</dbReference>
<evidence type="ECO:0000256" key="1">
    <source>
        <dbReference type="ARBA" id="ARBA00022691"/>
    </source>
</evidence>
<evidence type="ECO:0000259" key="5">
    <source>
        <dbReference type="Pfam" id="PF04055"/>
    </source>
</evidence>
<evidence type="ECO:0000256" key="4">
    <source>
        <dbReference type="ARBA" id="ARBA00023014"/>
    </source>
</evidence>
<dbReference type="GO" id="GO:0051536">
    <property type="term" value="F:iron-sulfur cluster binding"/>
    <property type="evidence" value="ECO:0007669"/>
    <property type="project" value="UniProtKB-KW"/>
</dbReference>
<feature type="domain" description="Arsenosugar biosynthesis radical SAM protein ArsS-like C-terminal" evidence="6">
    <location>
        <begin position="198"/>
        <end position="328"/>
    </location>
</feature>
<organism evidence="7 8">
    <name type="scientific">Ellagibacter isourolithinifaciens</name>
    <dbReference type="NCBI Taxonomy" id="2137581"/>
    <lineage>
        <taxon>Bacteria</taxon>
        <taxon>Bacillati</taxon>
        <taxon>Actinomycetota</taxon>
        <taxon>Coriobacteriia</taxon>
        <taxon>Eggerthellales</taxon>
        <taxon>Eggerthellaceae</taxon>
        <taxon>Ellagibacter</taxon>
    </lineage>
</organism>
<dbReference type="CDD" id="cd01335">
    <property type="entry name" value="Radical_SAM"/>
    <property type="match status" value="1"/>
</dbReference>
<dbReference type="AlphaFoldDB" id="A0A6N6NRC3"/>
<evidence type="ECO:0000259" key="6">
    <source>
        <dbReference type="Pfam" id="PF12345"/>
    </source>
</evidence>
<evidence type="ECO:0000256" key="3">
    <source>
        <dbReference type="ARBA" id="ARBA00023004"/>
    </source>
</evidence>
<dbReference type="PANTHER" id="PTHR43728">
    <property type="entry name" value="SLR0304 PROTEIN"/>
    <property type="match status" value="1"/>
</dbReference>
<dbReference type="InterPro" id="IPR026351">
    <property type="entry name" value="rSAM_ArsS-like"/>
</dbReference>
<name>A0A6N6NRC3_9ACTN</name>
<evidence type="ECO:0000313" key="7">
    <source>
        <dbReference type="EMBL" id="KAB1640528.1"/>
    </source>
</evidence>
<gene>
    <name evidence="7" type="ORF">F8C90_05910</name>
</gene>
<accession>A0A6N6NRC3</accession>
<dbReference type="GO" id="GO:0046872">
    <property type="term" value="F:metal ion binding"/>
    <property type="evidence" value="ECO:0007669"/>
    <property type="project" value="UniProtKB-KW"/>
</dbReference>
<dbReference type="Gene3D" id="3.20.20.70">
    <property type="entry name" value="Aldolase class I"/>
    <property type="match status" value="1"/>
</dbReference>
<protein>
    <submittedName>
        <fullName evidence="7">Radical SAM/Cys-rich domain protein</fullName>
    </submittedName>
</protein>
<dbReference type="SFLD" id="SFLDS00029">
    <property type="entry name" value="Radical_SAM"/>
    <property type="match status" value="1"/>
</dbReference>
<dbReference type="GO" id="GO:0003824">
    <property type="term" value="F:catalytic activity"/>
    <property type="evidence" value="ECO:0007669"/>
    <property type="project" value="InterPro"/>
</dbReference>
<dbReference type="EMBL" id="WAJR01000011">
    <property type="protein sequence ID" value="KAB1640528.1"/>
    <property type="molecule type" value="Genomic_DNA"/>
</dbReference>
<dbReference type="InterPro" id="IPR013785">
    <property type="entry name" value="Aldolase_TIM"/>
</dbReference>